<feature type="domain" description="HTH marR-type" evidence="2">
    <location>
        <begin position="42"/>
        <end position="174"/>
    </location>
</feature>
<evidence type="ECO:0000259" key="2">
    <source>
        <dbReference type="PROSITE" id="PS50995"/>
    </source>
</evidence>
<sequence>MRVVPHRPRAARMGTALGPHAGGRRPAQRLSETVRMASTFKHRNLPHLLLRARETFMTRFRPLLREHGITEQQWRVLRTLNDTGDMEPNQLADACLILSPSLTRMLAAMEQADMIVRTRSAVDQRRQLISLTPKSRSFLADVEPQVDAAYADLEHLLGRARLEALYRVVDEAIEMMEAHAMSERLPAGD</sequence>
<proteinExistence type="predicted"/>
<dbReference type="GO" id="GO:0006950">
    <property type="term" value="P:response to stress"/>
    <property type="evidence" value="ECO:0007669"/>
    <property type="project" value="TreeGrafter"/>
</dbReference>
<dbReference type="GO" id="GO:0003700">
    <property type="term" value="F:DNA-binding transcription factor activity"/>
    <property type="evidence" value="ECO:0007669"/>
    <property type="project" value="InterPro"/>
</dbReference>
<dbReference type="SUPFAM" id="SSF46785">
    <property type="entry name" value="Winged helix' DNA-binding domain"/>
    <property type="match status" value="1"/>
</dbReference>
<dbReference type="GO" id="GO:0003677">
    <property type="term" value="F:DNA binding"/>
    <property type="evidence" value="ECO:0007669"/>
    <property type="project" value="InterPro"/>
</dbReference>
<gene>
    <name evidence="3" type="ORF">RRSL_04518</name>
</gene>
<dbReference type="InterPro" id="IPR012712">
    <property type="entry name" value="HpaR/FarR"/>
</dbReference>
<comment type="caution">
    <text evidence="3">The sequence shown here is derived from an EMBL/GenBank/DDBJ whole genome shotgun (WGS) entry which is preliminary data.</text>
</comment>
<name>A0AB33VKV7_RALSU</name>
<dbReference type="InterPro" id="IPR000835">
    <property type="entry name" value="HTH_MarR-typ"/>
</dbReference>
<dbReference type="Pfam" id="PF01047">
    <property type="entry name" value="MarR"/>
    <property type="match status" value="1"/>
</dbReference>
<dbReference type="SMART" id="SM00347">
    <property type="entry name" value="HTH_MARR"/>
    <property type="match status" value="1"/>
</dbReference>
<dbReference type="PANTHER" id="PTHR33164:SF13">
    <property type="entry name" value="4-HYDROXYPHENYLACETATE CATABOLISM PROTEIN"/>
    <property type="match status" value="1"/>
</dbReference>
<evidence type="ECO:0000256" key="1">
    <source>
        <dbReference type="SAM" id="MobiDB-lite"/>
    </source>
</evidence>
<dbReference type="InterPro" id="IPR039422">
    <property type="entry name" value="MarR/SlyA-like"/>
</dbReference>
<dbReference type="NCBIfam" id="TIGR02337">
    <property type="entry name" value="HpaR"/>
    <property type="match status" value="1"/>
</dbReference>
<feature type="compositionally biased region" description="Basic residues" evidence="1">
    <location>
        <begin position="1"/>
        <end position="10"/>
    </location>
</feature>
<dbReference type="AlphaFoldDB" id="A0AB33VKV7"/>
<dbReference type="Proteomes" id="UP000005933">
    <property type="component" value="Unassembled WGS sequence"/>
</dbReference>
<dbReference type="Gene3D" id="1.10.10.10">
    <property type="entry name" value="Winged helix-like DNA-binding domain superfamily/Winged helix DNA-binding domain"/>
    <property type="match status" value="1"/>
</dbReference>
<accession>A0AB33VKV7</accession>
<dbReference type="EMBL" id="AAKL01000002">
    <property type="protein sequence ID" value="EAP74660.1"/>
    <property type="molecule type" value="Genomic_DNA"/>
</dbReference>
<dbReference type="GO" id="GO:0045892">
    <property type="term" value="P:negative regulation of DNA-templated transcription"/>
    <property type="evidence" value="ECO:0007669"/>
    <property type="project" value="InterPro"/>
</dbReference>
<dbReference type="PANTHER" id="PTHR33164">
    <property type="entry name" value="TRANSCRIPTIONAL REGULATOR, MARR FAMILY"/>
    <property type="match status" value="1"/>
</dbReference>
<dbReference type="PROSITE" id="PS50995">
    <property type="entry name" value="HTH_MARR_2"/>
    <property type="match status" value="1"/>
</dbReference>
<dbReference type="InterPro" id="IPR036388">
    <property type="entry name" value="WH-like_DNA-bd_sf"/>
</dbReference>
<protein>
    <submittedName>
        <fullName evidence="3">Transcriptional regulator, MarR family</fullName>
    </submittedName>
</protein>
<evidence type="ECO:0000313" key="3">
    <source>
        <dbReference type="EMBL" id="EAP74660.1"/>
    </source>
</evidence>
<dbReference type="InterPro" id="IPR036390">
    <property type="entry name" value="WH_DNA-bd_sf"/>
</dbReference>
<feature type="region of interest" description="Disordered" evidence="1">
    <location>
        <begin position="1"/>
        <end position="26"/>
    </location>
</feature>
<reference evidence="3 4" key="1">
    <citation type="journal article" date="2006" name="Mol. Plant Microbe Interact.">
        <title>Identification of open reading frames unique to a select agent: Ralstonia solanacearum race 3 biovar 2.</title>
        <authorList>
            <person name="Gabriel D.W."/>
            <person name="Allen C."/>
            <person name="Schell M."/>
            <person name="Denny T.P."/>
            <person name="Greenberg J.T."/>
            <person name="Duan Y.P."/>
            <person name="Flores-Cruz Z."/>
            <person name="Huang Q."/>
            <person name="Clifford J.M."/>
            <person name="Presting G."/>
            <person name="Gonzalez E.T."/>
            <person name="Reddy J."/>
            <person name="Elphinstone J."/>
            <person name="Swanson J."/>
            <person name="Yao J."/>
            <person name="Mulholland V."/>
            <person name="Liu L."/>
            <person name="Farmerie W."/>
            <person name="Patnaikuni M."/>
            <person name="Balogh B."/>
            <person name="Norman D."/>
            <person name="Alvarez A."/>
            <person name="Castillo J.A."/>
            <person name="Jones J."/>
            <person name="Saddler G."/>
            <person name="Walunas T."/>
            <person name="Zhukov A."/>
            <person name="Mikhailova N."/>
        </authorList>
    </citation>
    <scope>NUCLEOTIDE SEQUENCE [LARGE SCALE GENOMIC DNA]</scope>
    <source>
        <strain evidence="3 4">UW551</strain>
    </source>
</reference>
<evidence type="ECO:0000313" key="4">
    <source>
        <dbReference type="Proteomes" id="UP000005933"/>
    </source>
</evidence>
<organism evidence="3 4">
    <name type="scientific">Ralstonia solanacearum (strain UW551)</name>
    <dbReference type="NCBI Taxonomy" id="342110"/>
    <lineage>
        <taxon>Bacteria</taxon>
        <taxon>Pseudomonadati</taxon>
        <taxon>Pseudomonadota</taxon>
        <taxon>Betaproteobacteria</taxon>
        <taxon>Burkholderiales</taxon>
        <taxon>Burkholderiaceae</taxon>
        <taxon>Ralstonia</taxon>
        <taxon>Ralstonia solanacearum species complex</taxon>
    </lineage>
</organism>